<organism evidence="2 3">
    <name type="scientific">Daphnia magna</name>
    <dbReference type="NCBI Taxonomy" id="35525"/>
    <lineage>
        <taxon>Eukaryota</taxon>
        <taxon>Metazoa</taxon>
        <taxon>Ecdysozoa</taxon>
        <taxon>Arthropoda</taxon>
        <taxon>Crustacea</taxon>
        <taxon>Branchiopoda</taxon>
        <taxon>Diplostraca</taxon>
        <taxon>Cladocera</taxon>
        <taxon>Anomopoda</taxon>
        <taxon>Daphniidae</taxon>
        <taxon>Daphnia</taxon>
    </lineage>
</organism>
<gene>
    <name evidence="2" type="ORF">OUZ56_011882</name>
</gene>
<sequence length="339" mass="38209">MFHYKESDLHSYKFRGTPKENAVEWIDRFKTIGRHNLWPNNDIARAIDVSLEGAAYNWIVGLEARNASPDHWENQPDMTEEVRVNHLFRGLNPTLYARLYVLGIKSCEEFLEEARLHANDVKTAYERGYEGASREHGKPEVGAVGLDKVQELQHQIQEPGDELARARKPSRKKQYERSSEESENNGARDDSEKECGSCEGFEPCSGEQRHKHATQTVKETAGEEGTVLGLTLIDCSKTDAVVHLMKVNYADHREERCNWGDEVPVGKPREPAMFEKCVASTLAAQHQNNLTELMMVFHDVFAECSDCLVQYNVLELAIPTGEAALIKQLSRGGHGRSGS</sequence>
<name>A0ABQ9Z1E2_9CRUS</name>
<feature type="region of interest" description="Disordered" evidence="1">
    <location>
        <begin position="157"/>
        <end position="194"/>
    </location>
</feature>
<evidence type="ECO:0000313" key="2">
    <source>
        <dbReference type="EMBL" id="KAK4006724.1"/>
    </source>
</evidence>
<comment type="caution">
    <text evidence="2">The sequence shown here is derived from an EMBL/GenBank/DDBJ whole genome shotgun (WGS) entry which is preliminary data.</text>
</comment>
<evidence type="ECO:0000313" key="3">
    <source>
        <dbReference type="Proteomes" id="UP001234178"/>
    </source>
</evidence>
<reference evidence="2 3" key="1">
    <citation type="journal article" date="2023" name="Nucleic Acids Res.">
        <title>The hologenome of Daphnia magna reveals possible DNA methylation and microbiome-mediated evolution of the host genome.</title>
        <authorList>
            <person name="Chaturvedi A."/>
            <person name="Li X."/>
            <person name="Dhandapani V."/>
            <person name="Marshall H."/>
            <person name="Kissane S."/>
            <person name="Cuenca-Cambronero M."/>
            <person name="Asole G."/>
            <person name="Calvet F."/>
            <person name="Ruiz-Romero M."/>
            <person name="Marangio P."/>
            <person name="Guigo R."/>
            <person name="Rago D."/>
            <person name="Mirbahai L."/>
            <person name="Eastwood N."/>
            <person name="Colbourne J.K."/>
            <person name="Zhou J."/>
            <person name="Mallon E."/>
            <person name="Orsini L."/>
        </authorList>
    </citation>
    <scope>NUCLEOTIDE SEQUENCE [LARGE SCALE GENOMIC DNA]</scope>
    <source>
        <strain evidence="2">LRV0_1</strain>
    </source>
</reference>
<dbReference type="PANTHER" id="PTHR33194:SF4">
    <property type="entry name" value="CCHC-TYPE DOMAIN-CONTAINING PROTEIN"/>
    <property type="match status" value="1"/>
</dbReference>
<proteinExistence type="predicted"/>
<accession>A0ABQ9Z1E2</accession>
<dbReference type="PANTHER" id="PTHR33194">
    <property type="entry name" value="ZINC KNUCKLE DOMAINCONTAINING PROTEIN"/>
    <property type="match status" value="1"/>
</dbReference>
<dbReference type="Proteomes" id="UP001234178">
    <property type="component" value="Unassembled WGS sequence"/>
</dbReference>
<dbReference type="EMBL" id="JAOYFB010000002">
    <property type="protein sequence ID" value="KAK4006724.1"/>
    <property type="molecule type" value="Genomic_DNA"/>
</dbReference>
<keyword evidence="3" id="KW-1185">Reference proteome</keyword>
<evidence type="ECO:0008006" key="4">
    <source>
        <dbReference type="Google" id="ProtNLM"/>
    </source>
</evidence>
<protein>
    <recommendedName>
        <fullName evidence="4">Retrotransposon gag domain-containing protein</fullName>
    </recommendedName>
</protein>
<evidence type="ECO:0000256" key="1">
    <source>
        <dbReference type="SAM" id="MobiDB-lite"/>
    </source>
</evidence>
<feature type="compositionally biased region" description="Basic and acidic residues" evidence="1">
    <location>
        <begin position="173"/>
        <end position="194"/>
    </location>
</feature>